<dbReference type="EMBL" id="JANJYJ010000448">
    <property type="protein sequence ID" value="KAK3175518.1"/>
    <property type="molecule type" value="Genomic_DNA"/>
</dbReference>
<reference evidence="7" key="1">
    <citation type="journal article" date="2023" name="Plant J.">
        <title>Genome sequences and population genomics provide insights into the demographic history, inbreeding, and mutation load of two 'living fossil' tree species of Dipteronia.</title>
        <authorList>
            <person name="Feng Y."/>
            <person name="Comes H.P."/>
            <person name="Chen J."/>
            <person name="Zhu S."/>
            <person name="Lu R."/>
            <person name="Zhang X."/>
            <person name="Li P."/>
            <person name="Qiu J."/>
            <person name="Olsen K.M."/>
            <person name="Qiu Y."/>
        </authorList>
    </citation>
    <scope>NUCLEOTIDE SEQUENCE</scope>
    <source>
        <strain evidence="7">NBL</strain>
    </source>
</reference>
<gene>
    <name evidence="7" type="ORF">Dsin_032799</name>
</gene>
<keyword evidence="5 6" id="KW-0472">Membrane</keyword>
<dbReference type="PANTHER" id="PTHR43791:SF20">
    <property type="entry name" value="TRANSPORTER, PUTATIVE (AFU_ORTHOLOGUE AFUA_3G14670)-RELATED"/>
    <property type="match status" value="1"/>
</dbReference>
<evidence type="ECO:0000313" key="7">
    <source>
        <dbReference type="EMBL" id="KAK3175518.1"/>
    </source>
</evidence>
<protein>
    <submittedName>
        <fullName evidence="7">Uncharacterized protein</fullName>
    </submittedName>
</protein>
<feature type="transmembrane region" description="Helical" evidence="6">
    <location>
        <begin position="229"/>
        <end position="249"/>
    </location>
</feature>
<comment type="caution">
    <text evidence="7">The sequence shown here is derived from an EMBL/GenBank/DDBJ whole genome shotgun (WGS) entry which is preliminary data.</text>
</comment>
<keyword evidence="4 6" id="KW-1133">Transmembrane helix</keyword>
<dbReference type="Pfam" id="PF07690">
    <property type="entry name" value="MFS_1"/>
    <property type="match status" value="1"/>
</dbReference>
<organism evidence="7 8">
    <name type="scientific">Dipteronia sinensis</name>
    <dbReference type="NCBI Taxonomy" id="43782"/>
    <lineage>
        <taxon>Eukaryota</taxon>
        <taxon>Viridiplantae</taxon>
        <taxon>Streptophyta</taxon>
        <taxon>Embryophyta</taxon>
        <taxon>Tracheophyta</taxon>
        <taxon>Spermatophyta</taxon>
        <taxon>Magnoliopsida</taxon>
        <taxon>eudicotyledons</taxon>
        <taxon>Gunneridae</taxon>
        <taxon>Pentapetalae</taxon>
        <taxon>rosids</taxon>
        <taxon>malvids</taxon>
        <taxon>Sapindales</taxon>
        <taxon>Sapindaceae</taxon>
        <taxon>Hippocastanoideae</taxon>
        <taxon>Acereae</taxon>
        <taxon>Dipteronia</taxon>
    </lineage>
</organism>
<dbReference type="SUPFAM" id="SSF103473">
    <property type="entry name" value="MFS general substrate transporter"/>
    <property type="match status" value="1"/>
</dbReference>
<dbReference type="AlphaFoldDB" id="A0AAD9ZFL9"/>
<dbReference type="InterPro" id="IPR011701">
    <property type="entry name" value="MFS"/>
</dbReference>
<feature type="transmembrane region" description="Helical" evidence="6">
    <location>
        <begin position="105"/>
        <end position="127"/>
    </location>
</feature>
<dbReference type="GO" id="GO:0016020">
    <property type="term" value="C:membrane"/>
    <property type="evidence" value="ECO:0007669"/>
    <property type="project" value="UniProtKB-SubCell"/>
</dbReference>
<dbReference type="InterPro" id="IPR036259">
    <property type="entry name" value="MFS_trans_sf"/>
</dbReference>
<proteinExistence type="predicted"/>
<evidence type="ECO:0000256" key="5">
    <source>
        <dbReference type="ARBA" id="ARBA00023136"/>
    </source>
</evidence>
<keyword evidence="8" id="KW-1185">Reference proteome</keyword>
<evidence type="ECO:0000256" key="4">
    <source>
        <dbReference type="ARBA" id="ARBA00022989"/>
    </source>
</evidence>
<keyword evidence="2" id="KW-0813">Transport</keyword>
<feature type="transmembrane region" description="Helical" evidence="6">
    <location>
        <begin position="139"/>
        <end position="164"/>
    </location>
</feature>
<dbReference type="Proteomes" id="UP001281410">
    <property type="component" value="Unassembled WGS sequence"/>
</dbReference>
<dbReference type="GO" id="GO:0022857">
    <property type="term" value="F:transmembrane transporter activity"/>
    <property type="evidence" value="ECO:0007669"/>
    <property type="project" value="InterPro"/>
</dbReference>
<name>A0AAD9ZFL9_9ROSI</name>
<evidence type="ECO:0000313" key="8">
    <source>
        <dbReference type="Proteomes" id="UP001281410"/>
    </source>
</evidence>
<evidence type="ECO:0000256" key="3">
    <source>
        <dbReference type="ARBA" id="ARBA00022692"/>
    </source>
</evidence>
<accession>A0AAD9ZFL9</accession>
<sequence>MQREHPPTPSEVSSDKETVVQDEITNKGAHLTTPIPPGISNELANAYQNFASRDEAWCNSFEKNSSLLIFSHYASATVPVFGYSDVDLGFICGSIAAVQNFAGLLIVRVLLGITEAPFFPGAIFLMSCHYNRAELTARIAWFYSGVPLANMIGGLIGAGAIPYFRNHHRVCAAICVFVLPDYPSTTRWLTEEEKAFSQWRLQKDASEDDDRDSTSLWHGMKLAFQDYRIWLFMLLQHLSTLAMTFQYFFPSIVATLGYGQTQSLLLTVRHHHFSQTTPDLHTNQHRHLWLAAFLVSVLTTFSGPLRRSQHPHRRPPIGIRNWQRNHDHTLNTGARIFAMFLVRFPMPFLPPTKEALH</sequence>
<evidence type="ECO:0000256" key="6">
    <source>
        <dbReference type="SAM" id="Phobius"/>
    </source>
</evidence>
<keyword evidence="3 6" id="KW-0812">Transmembrane</keyword>
<dbReference type="Gene3D" id="1.20.1250.20">
    <property type="entry name" value="MFS general substrate transporter like domains"/>
    <property type="match status" value="1"/>
</dbReference>
<dbReference type="PANTHER" id="PTHR43791">
    <property type="entry name" value="PERMEASE-RELATED"/>
    <property type="match status" value="1"/>
</dbReference>
<feature type="transmembrane region" description="Helical" evidence="6">
    <location>
        <begin position="287"/>
        <end position="305"/>
    </location>
</feature>
<comment type="subcellular location">
    <subcellularLocation>
        <location evidence="1">Membrane</location>
        <topology evidence="1">Multi-pass membrane protein</topology>
    </subcellularLocation>
</comment>
<evidence type="ECO:0000256" key="1">
    <source>
        <dbReference type="ARBA" id="ARBA00004141"/>
    </source>
</evidence>
<evidence type="ECO:0000256" key="2">
    <source>
        <dbReference type="ARBA" id="ARBA00022448"/>
    </source>
</evidence>